<dbReference type="Proteomes" id="UP000253345">
    <property type="component" value="Unassembled WGS sequence"/>
</dbReference>
<evidence type="ECO:0000313" key="2">
    <source>
        <dbReference type="EMBL" id="RCW80241.1"/>
    </source>
</evidence>
<keyword evidence="3" id="KW-1185">Reference proteome</keyword>
<dbReference type="PANTHER" id="PTHR40590">
    <property type="entry name" value="CYTOPLASMIC PROTEIN-RELATED"/>
    <property type="match status" value="1"/>
</dbReference>
<dbReference type="InterPro" id="IPR047111">
    <property type="entry name" value="YbaP-like"/>
</dbReference>
<name>A0A368YJ27_9RHOB</name>
<evidence type="ECO:0000256" key="1">
    <source>
        <dbReference type="SAM" id="SignalP"/>
    </source>
</evidence>
<dbReference type="PANTHER" id="PTHR40590:SF1">
    <property type="entry name" value="CYTOPLASMIC PROTEIN"/>
    <property type="match status" value="1"/>
</dbReference>
<feature type="signal peptide" evidence="1">
    <location>
        <begin position="1"/>
        <end position="33"/>
    </location>
</feature>
<dbReference type="EMBL" id="QPJL01000020">
    <property type="protein sequence ID" value="RCW80241.1"/>
    <property type="molecule type" value="Genomic_DNA"/>
</dbReference>
<proteinExistence type="predicted"/>
<evidence type="ECO:0000313" key="3">
    <source>
        <dbReference type="Proteomes" id="UP000253345"/>
    </source>
</evidence>
<feature type="chain" id="PRO_5016942925" description="TraB family protein" evidence="1">
    <location>
        <begin position="34"/>
        <end position="358"/>
    </location>
</feature>
<dbReference type="InterPro" id="IPR002816">
    <property type="entry name" value="TraB/PrgY/GumN_fam"/>
</dbReference>
<protein>
    <recommendedName>
        <fullName evidence="4">TraB family protein</fullName>
    </recommendedName>
</protein>
<organism evidence="2 3">
    <name type="scientific">Paracoccus lutimaris</name>
    <dbReference type="NCBI Taxonomy" id="1490030"/>
    <lineage>
        <taxon>Bacteria</taxon>
        <taxon>Pseudomonadati</taxon>
        <taxon>Pseudomonadota</taxon>
        <taxon>Alphaproteobacteria</taxon>
        <taxon>Rhodobacterales</taxon>
        <taxon>Paracoccaceae</taxon>
        <taxon>Paracoccus</taxon>
    </lineage>
</organism>
<dbReference type="AlphaFoldDB" id="A0A368YJ27"/>
<dbReference type="Pfam" id="PF01963">
    <property type="entry name" value="TraB_PrgY_gumN"/>
    <property type="match status" value="1"/>
</dbReference>
<evidence type="ECO:0008006" key="4">
    <source>
        <dbReference type="Google" id="ProtNLM"/>
    </source>
</evidence>
<keyword evidence="1" id="KW-0732">Signal</keyword>
<sequence>MLRETPQPENPMRLKPILTALFASALLALPATAQDCVGQNLFDTMAPERLAELRAATDAIPYHDGLFWQADKGDMRITLIGTYHFADPRHDITMAHFGALIDQAGLLMVEAGPDEEARLADAMKTDPTLIVNPTGPTLPERLTDQEWQALSAALEQRNLPAVVASRLRPWYVAVMLGISPCMMRMVEKRGDAGGLDHLLVERAEAANVPIRALEPWDTLFTLFDGMSAREEEDMIRAAMPAAEHADDYTVTLTDAYFDGESWMIWEFGRFDAYDSSGLSRAEVDRQMQLAQEKLMDQRNAGWIAPLDGAAAEAAGQGKGVVAGFGALHLPGENGVLRLLERDGWTIRPIRVEGIGNGG</sequence>
<reference evidence="2 3" key="1">
    <citation type="submission" date="2018-07" db="EMBL/GenBank/DDBJ databases">
        <title>Genomic Encyclopedia of Type Strains, Phase III (KMG-III): the genomes of soil and plant-associated and newly described type strains.</title>
        <authorList>
            <person name="Whitman W."/>
        </authorList>
    </citation>
    <scope>NUCLEOTIDE SEQUENCE [LARGE SCALE GENOMIC DNA]</scope>
    <source>
        <strain evidence="2 3">CECT 8525</strain>
    </source>
</reference>
<comment type="caution">
    <text evidence="2">The sequence shown here is derived from an EMBL/GenBank/DDBJ whole genome shotgun (WGS) entry which is preliminary data.</text>
</comment>
<gene>
    <name evidence="2" type="ORF">DFP89_12016</name>
</gene>
<accession>A0A368YJ27</accession>
<dbReference type="CDD" id="cd14789">
    <property type="entry name" value="Tiki"/>
    <property type="match status" value="1"/>
</dbReference>